<feature type="domain" description="Reverse transcriptase RNase H-like" evidence="8">
    <location>
        <begin position="31"/>
        <end position="125"/>
    </location>
</feature>
<protein>
    <recommendedName>
        <fullName evidence="8">Reverse transcriptase RNase H-like domain-containing protein</fullName>
    </recommendedName>
</protein>
<evidence type="ECO:0000256" key="7">
    <source>
        <dbReference type="SAM" id="MobiDB-lite"/>
    </source>
</evidence>
<evidence type="ECO:0000256" key="4">
    <source>
        <dbReference type="ARBA" id="ARBA00022759"/>
    </source>
</evidence>
<keyword evidence="10" id="KW-1185">Reference proteome</keyword>
<evidence type="ECO:0000256" key="1">
    <source>
        <dbReference type="ARBA" id="ARBA00022679"/>
    </source>
</evidence>
<dbReference type="GO" id="GO:0004519">
    <property type="term" value="F:endonuclease activity"/>
    <property type="evidence" value="ECO:0007669"/>
    <property type="project" value="UniProtKB-KW"/>
</dbReference>
<evidence type="ECO:0000256" key="2">
    <source>
        <dbReference type="ARBA" id="ARBA00022695"/>
    </source>
</evidence>
<evidence type="ECO:0000256" key="6">
    <source>
        <dbReference type="ARBA" id="ARBA00022918"/>
    </source>
</evidence>
<dbReference type="GO" id="GO:0016787">
    <property type="term" value="F:hydrolase activity"/>
    <property type="evidence" value="ECO:0007669"/>
    <property type="project" value="UniProtKB-KW"/>
</dbReference>
<dbReference type="OrthoDB" id="2286242at2759"/>
<name>A0A2U1PAC0_ARTAN</name>
<accession>A0A2U1PAC0</accession>
<keyword evidence="6" id="KW-0695">RNA-directed DNA polymerase</keyword>
<proteinExistence type="predicted"/>
<dbReference type="Proteomes" id="UP000245207">
    <property type="component" value="Unassembled WGS sequence"/>
</dbReference>
<dbReference type="InterPro" id="IPR043502">
    <property type="entry name" value="DNA/RNA_pol_sf"/>
</dbReference>
<dbReference type="SUPFAM" id="SSF56672">
    <property type="entry name" value="DNA/RNA polymerases"/>
    <property type="match status" value="1"/>
</dbReference>
<organism evidence="9 10">
    <name type="scientific">Artemisia annua</name>
    <name type="common">Sweet wormwood</name>
    <dbReference type="NCBI Taxonomy" id="35608"/>
    <lineage>
        <taxon>Eukaryota</taxon>
        <taxon>Viridiplantae</taxon>
        <taxon>Streptophyta</taxon>
        <taxon>Embryophyta</taxon>
        <taxon>Tracheophyta</taxon>
        <taxon>Spermatophyta</taxon>
        <taxon>Magnoliopsida</taxon>
        <taxon>eudicotyledons</taxon>
        <taxon>Gunneridae</taxon>
        <taxon>Pentapetalae</taxon>
        <taxon>asterids</taxon>
        <taxon>campanulids</taxon>
        <taxon>Asterales</taxon>
        <taxon>Asteraceae</taxon>
        <taxon>Asteroideae</taxon>
        <taxon>Anthemideae</taxon>
        <taxon>Artemisiinae</taxon>
        <taxon>Artemisia</taxon>
    </lineage>
</organism>
<dbReference type="EMBL" id="PKPP01001442">
    <property type="protein sequence ID" value="PWA82688.1"/>
    <property type="molecule type" value="Genomic_DNA"/>
</dbReference>
<dbReference type="Pfam" id="PF17917">
    <property type="entry name" value="RT_RNaseH"/>
    <property type="match status" value="1"/>
</dbReference>
<evidence type="ECO:0000256" key="3">
    <source>
        <dbReference type="ARBA" id="ARBA00022722"/>
    </source>
</evidence>
<keyword evidence="5" id="KW-0378">Hydrolase</keyword>
<dbReference type="AlphaFoldDB" id="A0A2U1PAC0"/>
<gene>
    <name evidence="9" type="ORF">CTI12_AA046040</name>
</gene>
<evidence type="ECO:0000259" key="8">
    <source>
        <dbReference type="Pfam" id="PF17917"/>
    </source>
</evidence>
<dbReference type="InterPro" id="IPR041373">
    <property type="entry name" value="RT_RNaseH"/>
</dbReference>
<keyword evidence="1" id="KW-0808">Transferase</keyword>
<dbReference type="PANTHER" id="PTHR48475">
    <property type="entry name" value="RIBONUCLEASE H"/>
    <property type="match status" value="1"/>
</dbReference>
<dbReference type="PANTHER" id="PTHR48475:SF2">
    <property type="entry name" value="RIBONUCLEASE H"/>
    <property type="match status" value="1"/>
</dbReference>
<sequence length="188" mass="21537">MEAEAAFQRWKGCMEILPTFTAPADNEALFLQLTTPFDGINAILLAERRKIYIPIYFASRALQGIEQNYTNTERLILALVNAARRLRKYFREHPIKVLTDKPIERMLSNPYRSRRIAKWTIELEEHDIEYQNEDFADGQTPTNVSSEPGQVSASPKNEFFRAKRESRLISSGSKAVIKVADQSSIKSL</sequence>
<reference evidence="9 10" key="1">
    <citation type="journal article" date="2018" name="Mol. Plant">
        <title>The genome of Artemisia annua provides insight into the evolution of Asteraceae family and artemisinin biosynthesis.</title>
        <authorList>
            <person name="Shen Q."/>
            <person name="Zhang L."/>
            <person name="Liao Z."/>
            <person name="Wang S."/>
            <person name="Yan T."/>
            <person name="Shi P."/>
            <person name="Liu M."/>
            <person name="Fu X."/>
            <person name="Pan Q."/>
            <person name="Wang Y."/>
            <person name="Lv Z."/>
            <person name="Lu X."/>
            <person name="Zhang F."/>
            <person name="Jiang W."/>
            <person name="Ma Y."/>
            <person name="Chen M."/>
            <person name="Hao X."/>
            <person name="Li L."/>
            <person name="Tang Y."/>
            <person name="Lv G."/>
            <person name="Zhou Y."/>
            <person name="Sun X."/>
            <person name="Brodelius P.E."/>
            <person name="Rose J.K.C."/>
            <person name="Tang K."/>
        </authorList>
    </citation>
    <scope>NUCLEOTIDE SEQUENCE [LARGE SCALE GENOMIC DNA]</scope>
    <source>
        <strain evidence="10">cv. Huhao1</strain>
        <tissue evidence="9">Leaf</tissue>
    </source>
</reference>
<dbReference type="GO" id="GO:0003964">
    <property type="term" value="F:RNA-directed DNA polymerase activity"/>
    <property type="evidence" value="ECO:0007669"/>
    <property type="project" value="UniProtKB-KW"/>
</dbReference>
<feature type="region of interest" description="Disordered" evidence="7">
    <location>
        <begin position="135"/>
        <end position="158"/>
    </location>
</feature>
<keyword evidence="4" id="KW-0255">Endonuclease</keyword>
<keyword evidence="3" id="KW-0540">Nuclease</keyword>
<keyword evidence="2" id="KW-0548">Nucleotidyltransferase</keyword>
<evidence type="ECO:0000256" key="5">
    <source>
        <dbReference type="ARBA" id="ARBA00022801"/>
    </source>
</evidence>
<feature type="compositionally biased region" description="Polar residues" evidence="7">
    <location>
        <begin position="139"/>
        <end position="155"/>
    </location>
</feature>
<evidence type="ECO:0000313" key="10">
    <source>
        <dbReference type="Proteomes" id="UP000245207"/>
    </source>
</evidence>
<evidence type="ECO:0000313" key="9">
    <source>
        <dbReference type="EMBL" id="PWA82688.1"/>
    </source>
</evidence>
<comment type="caution">
    <text evidence="9">The sequence shown here is derived from an EMBL/GenBank/DDBJ whole genome shotgun (WGS) entry which is preliminary data.</text>
</comment>